<proteinExistence type="predicted"/>
<evidence type="ECO:0000313" key="1">
    <source>
        <dbReference type="EMBL" id="KAA9132817.1"/>
    </source>
</evidence>
<protein>
    <submittedName>
        <fullName evidence="1">Trm112 family protein</fullName>
    </submittedName>
</protein>
<organism evidence="1 2">
    <name type="scientific">Marinihelvus fidelis</name>
    <dbReference type="NCBI Taxonomy" id="2613842"/>
    <lineage>
        <taxon>Bacteria</taxon>
        <taxon>Pseudomonadati</taxon>
        <taxon>Pseudomonadota</taxon>
        <taxon>Gammaproteobacteria</taxon>
        <taxon>Chromatiales</taxon>
        <taxon>Wenzhouxiangellaceae</taxon>
        <taxon>Marinihelvus</taxon>
    </lineage>
</organism>
<evidence type="ECO:0000313" key="2">
    <source>
        <dbReference type="Proteomes" id="UP000325372"/>
    </source>
</evidence>
<dbReference type="InterPro" id="IPR005651">
    <property type="entry name" value="Trm112-like"/>
</dbReference>
<sequence>MDAKLLEILCCPVSHSPLGRLPEEALRKLNADIAAGSVLRTDGQPVSDTLDEALLTEDRKVIYPVRDGIPILLEEEAIGTTQFKAF</sequence>
<dbReference type="Gene3D" id="2.20.25.10">
    <property type="match status" value="1"/>
</dbReference>
<dbReference type="Proteomes" id="UP000325372">
    <property type="component" value="Unassembled WGS sequence"/>
</dbReference>
<name>A0A5N0TFC4_9GAMM</name>
<dbReference type="AlphaFoldDB" id="A0A5N0TFC4"/>
<gene>
    <name evidence="1" type="ORF">F3N42_04610</name>
</gene>
<comment type="caution">
    <text evidence="1">The sequence shown here is derived from an EMBL/GenBank/DDBJ whole genome shotgun (WGS) entry which is preliminary data.</text>
</comment>
<accession>A0A5N0TFC4</accession>
<dbReference type="RefSeq" id="WP_150863539.1">
    <property type="nucleotide sequence ID" value="NZ_VYXP01000003.1"/>
</dbReference>
<reference evidence="1 2" key="1">
    <citation type="submission" date="2019-09" db="EMBL/GenBank/DDBJ databases">
        <title>Wenzhouxiangella sp. Genome sequencing and assembly.</title>
        <authorList>
            <person name="Zhang R."/>
        </authorList>
    </citation>
    <scope>NUCLEOTIDE SEQUENCE [LARGE SCALE GENOMIC DNA]</scope>
    <source>
        <strain evidence="1 2">W260</strain>
    </source>
</reference>
<dbReference type="SUPFAM" id="SSF158997">
    <property type="entry name" value="Trm112p-like"/>
    <property type="match status" value="1"/>
</dbReference>
<dbReference type="EMBL" id="VYXP01000003">
    <property type="protein sequence ID" value="KAA9132817.1"/>
    <property type="molecule type" value="Genomic_DNA"/>
</dbReference>
<dbReference type="Pfam" id="PF03966">
    <property type="entry name" value="Trm112p"/>
    <property type="match status" value="1"/>
</dbReference>
<keyword evidence="2" id="KW-1185">Reference proteome</keyword>